<feature type="domain" description="Protein kinase" evidence="13">
    <location>
        <begin position="195"/>
        <end position="472"/>
    </location>
</feature>
<proteinExistence type="predicted"/>
<dbReference type="EC" id="2.7.11.1" evidence="1"/>
<dbReference type="CDD" id="cd14066">
    <property type="entry name" value="STKc_IRAK"/>
    <property type="match status" value="1"/>
</dbReference>
<dbReference type="OrthoDB" id="4062651at2759"/>
<keyword evidence="9" id="KW-0325">Glycoprotein</keyword>
<reference evidence="14" key="1">
    <citation type="submission" date="2022-02" db="EMBL/GenBank/DDBJ databases">
        <authorList>
            <person name="Henning P.M."/>
            <person name="McCubbin A.G."/>
            <person name="Shore J.S."/>
        </authorList>
    </citation>
    <scope>NUCLEOTIDE SEQUENCE</scope>
    <source>
        <strain evidence="14">F60SS</strain>
        <tissue evidence="14">Leaves</tissue>
    </source>
</reference>
<keyword evidence="12" id="KW-0812">Transmembrane</keyword>
<dbReference type="GO" id="GO:0004674">
    <property type="term" value="F:protein serine/threonine kinase activity"/>
    <property type="evidence" value="ECO:0007669"/>
    <property type="project" value="UniProtKB-KW"/>
</dbReference>
<reference evidence="14" key="2">
    <citation type="journal article" date="2023" name="Plants (Basel)">
        <title>Annotation of the Turnera subulata (Passifloraceae) Draft Genome Reveals the S-Locus Evolved after the Divergence of Turneroideae from Passifloroideae in a Stepwise Manner.</title>
        <authorList>
            <person name="Henning P.M."/>
            <person name="Roalson E.H."/>
            <person name="Mir W."/>
            <person name="McCubbin A.G."/>
            <person name="Shore J.S."/>
        </authorList>
    </citation>
    <scope>NUCLEOTIDE SEQUENCE</scope>
    <source>
        <strain evidence="14">F60SS</strain>
    </source>
</reference>
<name>A0A9Q0JHL3_9ROSI</name>
<evidence type="ECO:0000256" key="5">
    <source>
        <dbReference type="ARBA" id="ARBA00022741"/>
    </source>
</evidence>
<dbReference type="FunFam" id="3.30.200.20:FF:000195">
    <property type="entry name" value="G-type lectin S-receptor-like serine/threonine-protein kinase"/>
    <property type="match status" value="1"/>
</dbReference>
<evidence type="ECO:0000256" key="12">
    <source>
        <dbReference type="SAM" id="Phobius"/>
    </source>
</evidence>
<keyword evidence="5" id="KW-0547">Nucleotide-binding</keyword>
<dbReference type="Pfam" id="PF11883">
    <property type="entry name" value="DUF3403"/>
    <property type="match status" value="1"/>
</dbReference>
<comment type="catalytic activity">
    <reaction evidence="11">
        <text>L-seryl-[protein] + ATP = O-phospho-L-seryl-[protein] + ADP + H(+)</text>
        <dbReference type="Rhea" id="RHEA:17989"/>
        <dbReference type="Rhea" id="RHEA-COMP:9863"/>
        <dbReference type="Rhea" id="RHEA-COMP:11604"/>
        <dbReference type="ChEBI" id="CHEBI:15378"/>
        <dbReference type="ChEBI" id="CHEBI:29999"/>
        <dbReference type="ChEBI" id="CHEBI:30616"/>
        <dbReference type="ChEBI" id="CHEBI:83421"/>
        <dbReference type="ChEBI" id="CHEBI:456216"/>
        <dbReference type="EC" id="2.7.11.1"/>
    </reaction>
</comment>
<dbReference type="Gene3D" id="3.30.200.20">
    <property type="entry name" value="Phosphorylase Kinase, domain 1"/>
    <property type="match status" value="1"/>
</dbReference>
<dbReference type="FunFam" id="1.10.510.10:FF:000060">
    <property type="entry name" value="G-type lectin S-receptor-like serine/threonine-protein kinase"/>
    <property type="match status" value="1"/>
</dbReference>
<dbReference type="InterPro" id="IPR021820">
    <property type="entry name" value="S-locus_recpt_kinase_C"/>
</dbReference>
<dbReference type="EMBL" id="JAKUCV010002624">
    <property type="protein sequence ID" value="KAJ4841994.1"/>
    <property type="molecule type" value="Genomic_DNA"/>
</dbReference>
<evidence type="ECO:0000256" key="10">
    <source>
        <dbReference type="ARBA" id="ARBA00047899"/>
    </source>
</evidence>
<evidence type="ECO:0000256" key="4">
    <source>
        <dbReference type="ARBA" id="ARBA00022729"/>
    </source>
</evidence>
<evidence type="ECO:0000256" key="7">
    <source>
        <dbReference type="ARBA" id="ARBA00022840"/>
    </source>
</evidence>
<evidence type="ECO:0000256" key="8">
    <source>
        <dbReference type="ARBA" id="ARBA00023157"/>
    </source>
</evidence>
<dbReference type="InterPro" id="IPR011009">
    <property type="entry name" value="Kinase-like_dom_sf"/>
</dbReference>
<dbReference type="AlphaFoldDB" id="A0A9Q0JHL3"/>
<keyword evidence="4" id="KW-0732">Signal</keyword>
<keyword evidence="2" id="KW-0723">Serine/threonine-protein kinase</keyword>
<protein>
    <recommendedName>
        <fullName evidence="1">non-specific serine/threonine protein kinase</fullName>
        <ecNumber evidence="1">2.7.11.1</ecNumber>
    </recommendedName>
</protein>
<keyword evidence="12" id="KW-0472">Membrane</keyword>
<feature type="transmembrane region" description="Helical" evidence="12">
    <location>
        <begin position="124"/>
        <end position="145"/>
    </location>
</feature>
<gene>
    <name evidence="14" type="ORF">Tsubulata_005427</name>
</gene>
<keyword evidence="3" id="KW-0808">Transferase</keyword>
<evidence type="ECO:0000313" key="14">
    <source>
        <dbReference type="EMBL" id="KAJ4841994.1"/>
    </source>
</evidence>
<comment type="catalytic activity">
    <reaction evidence="10">
        <text>L-threonyl-[protein] + ATP = O-phospho-L-threonyl-[protein] + ADP + H(+)</text>
        <dbReference type="Rhea" id="RHEA:46608"/>
        <dbReference type="Rhea" id="RHEA-COMP:11060"/>
        <dbReference type="Rhea" id="RHEA-COMP:11605"/>
        <dbReference type="ChEBI" id="CHEBI:15378"/>
        <dbReference type="ChEBI" id="CHEBI:30013"/>
        <dbReference type="ChEBI" id="CHEBI:30616"/>
        <dbReference type="ChEBI" id="CHEBI:61977"/>
        <dbReference type="ChEBI" id="CHEBI:456216"/>
        <dbReference type="EC" id="2.7.11.1"/>
    </reaction>
</comment>
<accession>A0A9Q0JHL3</accession>
<sequence>MHRPPDSRSGPWLGSVFSGAPFLQLDPIYNFSYVHNDKESYFTYYLPNSSVVTTVIQNDRVCQRYTWIDRTSEWSLYSQSPADICDTYDLCGAYATCTIGNSPVCSSNAANGNGKSSSGSRTKIVVGTLTAGVLLLVLVLVLLFIRKRRKQQKESRQRGQNIGSLEKGSIRKSREEDLELPLFDLDSIVIATDDFSSANKLGEGGFGPVYKGILEGGQEIAVKRLSKESRQGLDEFKNEVLNIVKLQHRNLVKLHGCCIEAEEKMLIYEFMPNKSLDFFIFDKKQSQLLDWTQRFNIINGIARGLLYLHQDSRLRIIHRDLKASNILLDFEMNPKISDFGLARSFGGNEIEANTNKVVGTYGYISPEYAIDGLYSVKSDVFSFGVLVLEIVSGRRNRGFTHPDHQLNLLGHAWRLFTEGKQSELISQDIIKACDVAEVERSIHVGLLCVQQSPRDRPGMSSVVMMLGSEALLPPPKQPGFFTERDVFDANSSSSQNKPYTENEYTITLLHAR</sequence>
<dbReference type="GO" id="GO:0005886">
    <property type="term" value="C:plasma membrane"/>
    <property type="evidence" value="ECO:0007669"/>
    <property type="project" value="TreeGrafter"/>
</dbReference>
<dbReference type="InterPro" id="IPR000719">
    <property type="entry name" value="Prot_kinase_dom"/>
</dbReference>
<dbReference type="GO" id="GO:0005524">
    <property type="term" value="F:ATP binding"/>
    <property type="evidence" value="ECO:0007669"/>
    <property type="project" value="UniProtKB-KW"/>
</dbReference>
<dbReference type="PROSITE" id="PS00108">
    <property type="entry name" value="PROTEIN_KINASE_ST"/>
    <property type="match status" value="1"/>
</dbReference>
<evidence type="ECO:0000256" key="9">
    <source>
        <dbReference type="ARBA" id="ARBA00023180"/>
    </source>
</evidence>
<evidence type="ECO:0000313" key="15">
    <source>
        <dbReference type="Proteomes" id="UP001141552"/>
    </source>
</evidence>
<dbReference type="Pfam" id="PF00954">
    <property type="entry name" value="S_locus_glycop"/>
    <property type="match status" value="1"/>
</dbReference>
<evidence type="ECO:0000256" key="1">
    <source>
        <dbReference type="ARBA" id="ARBA00012513"/>
    </source>
</evidence>
<dbReference type="SUPFAM" id="SSF56112">
    <property type="entry name" value="Protein kinase-like (PK-like)"/>
    <property type="match status" value="1"/>
</dbReference>
<dbReference type="InterPro" id="IPR000858">
    <property type="entry name" value="S_locus_glycoprot_dom"/>
</dbReference>
<organism evidence="14 15">
    <name type="scientific">Turnera subulata</name>
    <dbReference type="NCBI Taxonomy" id="218843"/>
    <lineage>
        <taxon>Eukaryota</taxon>
        <taxon>Viridiplantae</taxon>
        <taxon>Streptophyta</taxon>
        <taxon>Embryophyta</taxon>
        <taxon>Tracheophyta</taxon>
        <taxon>Spermatophyta</taxon>
        <taxon>Magnoliopsida</taxon>
        <taxon>eudicotyledons</taxon>
        <taxon>Gunneridae</taxon>
        <taxon>Pentapetalae</taxon>
        <taxon>rosids</taxon>
        <taxon>fabids</taxon>
        <taxon>Malpighiales</taxon>
        <taxon>Passifloraceae</taxon>
        <taxon>Turnera</taxon>
    </lineage>
</organism>
<keyword evidence="6" id="KW-0418">Kinase</keyword>
<dbReference type="InterPro" id="IPR008271">
    <property type="entry name" value="Ser/Thr_kinase_AS"/>
</dbReference>
<evidence type="ECO:0000256" key="11">
    <source>
        <dbReference type="ARBA" id="ARBA00048679"/>
    </source>
</evidence>
<evidence type="ECO:0000256" key="6">
    <source>
        <dbReference type="ARBA" id="ARBA00022777"/>
    </source>
</evidence>
<dbReference type="PANTHER" id="PTHR27002">
    <property type="entry name" value="RECEPTOR-LIKE SERINE/THREONINE-PROTEIN KINASE SD1-8"/>
    <property type="match status" value="1"/>
</dbReference>
<evidence type="ECO:0000256" key="2">
    <source>
        <dbReference type="ARBA" id="ARBA00022527"/>
    </source>
</evidence>
<dbReference type="Pfam" id="PF07714">
    <property type="entry name" value="PK_Tyr_Ser-Thr"/>
    <property type="match status" value="1"/>
</dbReference>
<keyword evidence="8" id="KW-1015">Disulfide bond</keyword>
<dbReference type="GO" id="GO:0048544">
    <property type="term" value="P:recognition of pollen"/>
    <property type="evidence" value="ECO:0007669"/>
    <property type="project" value="InterPro"/>
</dbReference>
<keyword evidence="12" id="KW-1133">Transmembrane helix</keyword>
<comment type="caution">
    <text evidence="14">The sequence shown here is derived from an EMBL/GenBank/DDBJ whole genome shotgun (WGS) entry which is preliminary data.</text>
</comment>
<keyword evidence="15" id="KW-1185">Reference proteome</keyword>
<evidence type="ECO:0000256" key="3">
    <source>
        <dbReference type="ARBA" id="ARBA00022679"/>
    </source>
</evidence>
<keyword evidence="7" id="KW-0067">ATP-binding</keyword>
<dbReference type="PANTHER" id="PTHR27002:SF1092">
    <property type="entry name" value="RECEPTOR-LIKE SERINE_THREONINE-PROTEIN KINASE"/>
    <property type="match status" value="1"/>
</dbReference>
<evidence type="ECO:0000259" key="13">
    <source>
        <dbReference type="PROSITE" id="PS50011"/>
    </source>
</evidence>
<dbReference type="Proteomes" id="UP001141552">
    <property type="component" value="Unassembled WGS sequence"/>
</dbReference>
<dbReference type="InterPro" id="IPR001245">
    <property type="entry name" value="Ser-Thr/Tyr_kinase_cat_dom"/>
</dbReference>
<dbReference type="PROSITE" id="PS50011">
    <property type="entry name" value="PROTEIN_KINASE_DOM"/>
    <property type="match status" value="1"/>
</dbReference>
<dbReference type="SMART" id="SM00220">
    <property type="entry name" value="S_TKc"/>
    <property type="match status" value="1"/>
</dbReference>
<dbReference type="Gene3D" id="1.10.510.10">
    <property type="entry name" value="Transferase(Phosphotransferase) domain 1"/>
    <property type="match status" value="1"/>
</dbReference>